<dbReference type="Proteomes" id="UP000737018">
    <property type="component" value="Unassembled WGS sequence"/>
</dbReference>
<keyword evidence="2" id="KW-1185">Reference proteome</keyword>
<dbReference type="EMBL" id="JRKL02007608">
    <property type="protein sequence ID" value="KAF3947579.1"/>
    <property type="molecule type" value="Genomic_DNA"/>
</dbReference>
<sequence length="99" mass="11435">MQTLYARTHSCMIKCLKEATYLVLQHDDQWMCTTCHFEQILCLASIDQSIVTCAADGSHSFGYLECSFMEPCLKERLSMLLKLFITASMWLRSNLRLCL</sequence>
<proteinExistence type="predicted"/>
<organism evidence="1 2">
    <name type="scientific">Castanea mollissima</name>
    <name type="common">Chinese chestnut</name>
    <dbReference type="NCBI Taxonomy" id="60419"/>
    <lineage>
        <taxon>Eukaryota</taxon>
        <taxon>Viridiplantae</taxon>
        <taxon>Streptophyta</taxon>
        <taxon>Embryophyta</taxon>
        <taxon>Tracheophyta</taxon>
        <taxon>Spermatophyta</taxon>
        <taxon>Magnoliopsida</taxon>
        <taxon>eudicotyledons</taxon>
        <taxon>Gunneridae</taxon>
        <taxon>Pentapetalae</taxon>
        <taxon>rosids</taxon>
        <taxon>fabids</taxon>
        <taxon>Fagales</taxon>
        <taxon>Fagaceae</taxon>
        <taxon>Castanea</taxon>
    </lineage>
</organism>
<comment type="caution">
    <text evidence="1">The sequence shown here is derived from an EMBL/GenBank/DDBJ whole genome shotgun (WGS) entry which is preliminary data.</text>
</comment>
<gene>
    <name evidence="1" type="ORF">CMV_026306</name>
</gene>
<dbReference type="AlphaFoldDB" id="A0A8J4VFD5"/>
<evidence type="ECO:0000313" key="2">
    <source>
        <dbReference type="Proteomes" id="UP000737018"/>
    </source>
</evidence>
<accession>A0A8J4VFD5</accession>
<reference evidence="1" key="1">
    <citation type="submission" date="2020-03" db="EMBL/GenBank/DDBJ databases">
        <title>Castanea mollissima Vanexum genome sequencing.</title>
        <authorList>
            <person name="Staton M."/>
        </authorList>
    </citation>
    <scope>NUCLEOTIDE SEQUENCE</scope>
    <source>
        <tissue evidence="1">Leaf</tissue>
    </source>
</reference>
<evidence type="ECO:0000313" key="1">
    <source>
        <dbReference type="EMBL" id="KAF3947579.1"/>
    </source>
</evidence>
<name>A0A8J4VFD5_9ROSI</name>
<protein>
    <submittedName>
        <fullName evidence="1">Uncharacterized protein</fullName>
    </submittedName>
</protein>